<evidence type="ECO:0000256" key="1">
    <source>
        <dbReference type="ARBA" id="ARBA00023015"/>
    </source>
</evidence>
<evidence type="ECO:0000256" key="2">
    <source>
        <dbReference type="ARBA" id="ARBA00023163"/>
    </source>
</evidence>
<gene>
    <name evidence="4" type="ORF">ACFQL7_23280</name>
</gene>
<comment type="caution">
    <text evidence="4">The sequence shown here is derived from an EMBL/GenBank/DDBJ whole genome shotgun (WGS) entry which is preliminary data.</text>
</comment>
<dbReference type="InterPro" id="IPR007050">
    <property type="entry name" value="HTH_bacterioopsin"/>
</dbReference>
<accession>A0ABD5YXZ4</accession>
<dbReference type="Proteomes" id="UP001596417">
    <property type="component" value="Unassembled WGS sequence"/>
</dbReference>
<dbReference type="PANTHER" id="PTHR34236">
    <property type="entry name" value="DIMETHYL SULFOXIDE REDUCTASE TRANSCRIPTIONAL ACTIVATOR"/>
    <property type="match status" value="1"/>
</dbReference>
<proteinExistence type="predicted"/>
<dbReference type="RefSeq" id="WP_390206735.1">
    <property type="nucleotide sequence ID" value="NZ_JBHSZC010000003.1"/>
</dbReference>
<reference evidence="4 5" key="1">
    <citation type="journal article" date="2019" name="Int. J. Syst. Evol. Microbiol.">
        <title>The Global Catalogue of Microorganisms (GCM) 10K type strain sequencing project: providing services to taxonomists for standard genome sequencing and annotation.</title>
        <authorList>
            <consortium name="The Broad Institute Genomics Platform"/>
            <consortium name="The Broad Institute Genome Sequencing Center for Infectious Disease"/>
            <person name="Wu L."/>
            <person name="Ma J."/>
        </authorList>
    </citation>
    <scope>NUCLEOTIDE SEQUENCE [LARGE SCALE GENOMIC DNA]</scope>
    <source>
        <strain evidence="4 5">RDMS1</strain>
    </source>
</reference>
<evidence type="ECO:0000313" key="4">
    <source>
        <dbReference type="EMBL" id="MFC7192445.1"/>
    </source>
</evidence>
<keyword evidence="1" id="KW-0805">Transcription regulation</keyword>
<organism evidence="4 5">
    <name type="scientific">Halocatena marina</name>
    <dbReference type="NCBI Taxonomy" id="2934937"/>
    <lineage>
        <taxon>Archaea</taxon>
        <taxon>Methanobacteriati</taxon>
        <taxon>Methanobacteriota</taxon>
        <taxon>Stenosarchaea group</taxon>
        <taxon>Halobacteria</taxon>
        <taxon>Halobacteriales</taxon>
        <taxon>Natronomonadaceae</taxon>
        <taxon>Halocatena</taxon>
    </lineage>
</organism>
<evidence type="ECO:0000313" key="5">
    <source>
        <dbReference type="Proteomes" id="UP001596417"/>
    </source>
</evidence>
<feature type="domain" description="HTH bat-type" evidence="3">
    <location>
        <begin position="165"/>
        <end position="210"/>
    </location>
</feature>
<dbReference type="PANTHER" id="PTHR34236:SF1">
    <property type="entry name" value="DIMETHYL SULFOXIDE REDUCTASE TRANSCRIPTIONAL ACTIVATOR"/>
    <property type="match status" value="1"/>
</dbReference>
<keyword evidence="2" id="KW-0804">Transcription</keyword>
<name>A0ABD5YXZ4_9EURY</name>
<keyword evidence="5" id="KW-1185">Reference proteome</keyword>
<dbReference type="AlphaFoldDB" id="A0ABD5YXZ4"/>
<sequence length="221" mass="24939">MFGVRIRVRLPDDWTSELGQYDIWGDVYTATLHDRRYTALYRFHGPNIDKAVALAKSADYFESVEVVDRGPTTSTEHAMVLAFAQFPEPTPYTIMLENDYMPLDPTILRNGYEFFDLFVQSRERLVDLIDRLEAVGSVGIERVVNDIETVFNPSPVTWGALEELLTDRQREVITVADDLGYFDVPREATLSDVAAVVGIEKSTAGEHLRRGSVISRKFSGA</sequence>
<evidence type="ECO:0000259" key="3">
    <source>
        <dbReference type="Pfam" id="PF04967"/>
    </source>
</evidence>
<dbReference type="Pfam" id="PF04967">
    <property type="entry name" value="HTH_10"/>
    <property type="match status" value="1"/>
</dbReference>
<dbReference type="EMBL" id="JBHTAX010000004">
    <property type="protein sequence ID" value="MFC7192445.1"/>
    <property type="molecule type" value="Genomic_DNA"/>
</dbReference>
<protein>
    <submittedName>
        <fullName evidence="4">Helix-turn-helix domain-containing protein</fullName>
    </submittedName>
</protein>